<keyword evidence="3" id="KW-1185">Reference proteome</keyword>
<accession>A0ABY3N1G0</accession>
<dbReference type="RefSeq" id="WP_101343370.1">
    <property type="nucleotide sequence ID" value="NZ_PJAI02000001.1"/>
</dbReference>
<comment type="caution">
    <text evidence="2">The sequence shown here is derived from an EMBL/GenBank/DDBJ whole genome shotgun (WGS) entry which is preliminary data.</text>
</comment>
<keyword evidence="1" id="KW-0732">Signal</keyword>
<dbReference type="EMBL" id="PJAI02000001">
    <property type="protein sequence ID" value="TYK67259.1"/>
    <property type="molecule type" value="Genomic_DNA"/>
</dbReference>
<dbReference type="SUPFAM" id="SSF56925">
    <property type="entry name" value="OMPA-like"/>
    <property type="match status" value="1"/>
</dbReference>
<dbReference type="InterPro" id="IPR011250">
    <property type="entry name" value="OMP/PagP_B-barrel"/>
</dbReference>
<organism evidence="2 3">
    <name type="scientific">Colwellia echini</name>
    <dbReference type="NCBI Taxonomy" id="1982103"/>
    <lineage>
        <taxon>Bacteria</taxon>
        <taxon>Pseudomonadati</taxon>
        <taxon>Pseudomonadota</taxon>
        <taxon>Gammaproteobacteria</taxon>
        <taxon>Alteromonadales</taxon>
        <taxon>Colwelliaceae</taxon>
        <taxon>Colwellia</taxon>
    </lineage>
</organism>
<evidence type="ECO:0000313" key="3">
    <source>
        <dbReference type="Proteomes" id="UP000815846"/>
    </source>
</evidence>
<reference evidence="2 3" key="1">
    <citation type="submission" date="2019-08" db="EMBL/GenBank/DDBJ databases">
        <title>Microbe sample from Colwellia echini.</title>
        <authorList>
            <person name="Christiansen L."/>
            <person name="Pathiraja D."/>
            <person name="Schultz-Johansen M."/>
            <person name="Choi I.-G."/>
            <person name="Stougaard P."/>
        </authorList>
    </citation>
    <scope>NUCLEOTIDE SEQUENCE [LARGE SCALE GENOMIC DNA]</scope>
    <source>
        <strain evidence="2 3">A3</strain>
    </source>
</reference>
<dbReference type="Gene3D" id="2.40.160.20">
    <property type="match status" value="1"/>
</dbReference>
<sequence>MKTTASLIVLLISISFPSFANSADSYSVDSYLGIDYVYSDIEFTDERTNPNSIAVRAGFSISRIGLEAQYLQATNTDNIYRLTFDLEQSAALYLLMKSKVYNGYGVDVLAGYASTKMLVTGSGNPYNEEDTYQGLSWGVAIHKEIPYFEQAKIRLGYQSLYRDDYMEITAISLGVMYQF</sequence>
<gene>
    <name evidence="2" type="ORF">CWS31_001680</name>
</gene>
<dbReference type="Proteomes" id="UP000815846">
    <property type="component" value="Unassembled WGS sequence"/>
</dbReference>
<feature type="signal peptide" evidence="1">
    <location>
        <begin position="1"/>
        <end position="20"/>
    </location>
</feature>
<protein>
    <submittedName>
        <fullName evidence="2">Porin family protein</fullName>
    </submittedName>
</protein>
<name>A0ABY3N1G0_9GAMM</name>
<evidence type="ECO:0000256" key="1">
    <source>
        <dbReference type="SAM" id="SignalP"/>
    </source>
</evidence>
<proteinExistence type="predicted"/>
<feature type="chain" id="PRO_5046879139" evidence="1">
    <location>
        <begin position="21"/>
        <end position="179"/>
    </location>
</feature>
<evidence type="ECO:0000313" key="2">
    <source>
        <dbReference type="EMBL" id="TYK67259.1"/>
    </source>
</evidence>